<dbReference type="Proteomes" id="UP000463700">
    <property type="component" value="Unassembled WGS sequence"/>
</dbReference>
<gene>
    <name evidence="2" type="ORF">FSO04_42740</name>
</gene>
<evidence type="ECO:0000313" key="3">
    <source>
        <dbReference type="Proteomes" id="UP000463700"/>
    </source>
</evidence>
<organism evidence="2 3">
    <name type="scientific">Paraburkholderia madseniana</name>
    <dbReference type="NCBI Taxonomy" id="2599607"/>
    <lineage>
        <taxon>Bacteria</taxon>
        <taxon>Pseudomonadati</taxon>
        <taxon>Pseudomonadota</taxon>
        <taxon>Betaproteobacteria</taxon>
        <taxon>Burkholderiales</taxon>
        <taxon>Burkholderiaceae</taxon>
        <taxon>Paraburkholderia</taxon>
    </lineage>
</organism>
<keyword evidence="1" id="KW-1133">Transmembrane helix</keyword>
<evidence type="ECO:0000256" key="1">
    <source>
        <dbReference type="SAM" id="Phobius"/>
    </source>
</evidence>
<dbReference type="EMBL" id="VOSW01000162">
    <property type="protein sequence ID" value="KAE8753869.1"/>
    <property type="molecule type" value="Genomic_DNA"/>
</dbReference>
<comment type="caution">
    <text evidence="2">The sequence shown here is derived from an EMBL/GenBank/DDBJ whole genome shotgun (WGS) entry which is preliminary data.</text>
</comment>
<sequence>MHNAQQQTSFFSFIHPDHACLPRPVRAFWNTAAVLMFFGPVFMACTSCLGVVLGLASLQEAYPALAEGIALGVIATVKGIAVGFTGLFVTVAIYEREQFAQFVRDDLYNLIEDEVMPLYR</sequence>
<dbReference type="OrthoDB" id="9098381at2"/>
<feature type="transmembrane region" description="Helical" evidence="1">
    <location>
        <begin position="68"/>
        <end position="94"/>
    </location>
</feature>
<reference evidence="2 3" key="1">
    <citation type="journal article" date="2020" name="Int. J. Syst. Evol. Microbiol.">
        <title>Paraburkholderia madseniana sp. nov., a phenolic acid-degrading bacterium isolated from acidic forest soil.</title>
        <authorList>
            <person name="Wilhelm R.C."/>
            <person name="Murphy S.J.L."/>
            <person name="Feriancek N.M."/>
            <person name="Karasz D.C."/>
            <person name="DeRito C.M."/>
            <person name="Newman J.D."/>
            <person name="Buckley D.H."/>
        </authorList>
    </citation>
    <scope>NUCLEOTIDE SEQUENCE [LARGE SCALE GENOMIC DNA]</scope>
    <source>
        <strain evidence="2 3">RP11</strain>
    </source>
</reference>
<protein>
    <submittedName>
        <fullName evidence="2">Uncharacterized protein</fullName>
    </submittedName>
</protein>
<feature type="transmembrane region" description="Helical" evidence="1">
    <location>
        <begin position="32"/>
        <end position="56"/>
    </location>
</feature>
<dbReference type="RefSeq" id="WP_154567386.1">
    <property type="nucleotide sequence ID" value="NZ_VOSW01000162.1"/>
</dbReference>
<dbReference type="AlphaFoldDB" id="A0A6N6W175"/>
<keyword evidence="1" id="KW-0812">Transmembrane</keyword>
<evidence type="ECO:0000313" key="2">
    <source>
        <dbReference type="EMBL" id="KAE8753869.1"/>
    </source>
</evidence>
<keyword evidence="1" id="KW-0472">Membrane</keyword>
<proteinExistence type="predicted"/>
<name>A0A6N6W175_9BURK</name>
<accession>A0A6N6W175</accession>